<evidence type="ECO:0000256" key="3">
    <source>
        <dbReference type="ARBA" id="ARBA00019010"/>
    </source>
</evidence>
<sequence length="169" mass="18517">MIDLIGEEKMMAFAGQCAAVFSDAAIDGGLIFLEGDLGAGKTTFSRGLMRGFGYVGPVKSPTYTLVETYDVLAVQKEGPQADQRLPLTVCHFDLYRVADPEELEFMGIRDYLEGAHLCLMEWADKGSGFLPAADLILSIADIEDGRQLTWQASTEKGQSWCQQLNLIDV</sequence>
<protein>
    <recommendedName>
        <fullName evidence="3">tRNA threonylcarbamoyladenosine biosynthesis protein TsaE</fullName>
    </recommendedName>
    <alternativeName>
        <fullName evidence="10">t(6)A37 threonylcarbamoyladenosine biosynthesis protein TsaE</fullName>
    </alternativeName>
</protein>
<keyword evidence="5" id="KW-0819">tRNA processing</keyword>
<dbReference type="PANTHER" id="PTHR33540:SF2">
    <property type="entry name" value="TRNA THREONYLCARBAMOYLADENOSINE BIOSYNTHESIS PROTEIN TSAE"/>
    <property type="match status" value="1"/>
</dbReference>
<keyword evidence="12" id="KW-1185">Reference proteome</keyword>
<dbReference type="PANTHER" id="PTHR33540">
    <property type="entry name" value="TRNA THREONYLCARBAMOYLADENOSINE BIOSYNTHESIS PROTEIN TSAE"/>
    <property type="match status" value="1"/>
</dbReference>
<dbReference type="GO" id="GO:0005524">
    <property type="term" value="F:ATP binding"/>
    <property type="evidence" value="ECO:0007669"/>
    <property type="project" value="UniProtKB-KW"/>
</dbReference>
<accession>R4YUB7</accession>
<dbReference type="SUPFAM" id="SSF52540">
    <property type="entry name" value="P-loop containing nucleoside triphosphate hydrolases"/>
    <property type="match status" value="1"/>
</dbReference>
<evidence type="ECO:0000313" key="11">
    <source>
        <dbReference type="EMBL" id="CCK77753.1"/>
    </source>
</evidence>
<comment type="subcellular location">
    <subcellularLocation>
        <location evidence="1">Cytoplasm</location>
    </subcellularLocation>
</comment>
<keyword evidence="6" id="KW-0479">Metal-binding</keyword>
<reference evidence="11 12" key="1">
    <citation type="journal article" date="2013" name="Nat. Commun.">
        <title>Genome sequence and functional genomic analysis of the oil-degrading bacterium Oleispira antarctica.</title>
        <authorList>
            <person name="Kube M."/>
            <person name="Chernikova T.N."/>
            <person name="Al-Ramahi Y."/>
            <person name="Beloqui A."/>
            <person name="Lopez-Cortez N."/>
            <person name="Guazzaroni M.E."/>
            <person name="Heipieper H.J."/>
            <person name="Klages S."/>
            <person name="Kotsyurbenko O.R."/>
            <person name="Langer I."/>
            <person name="Nechitaylo T.Y."/>
            <person name="Lunsdorf H."/>
            <person name="Fernandez M."/>
            <person name="Juarez S."/>
            <person name="Ciordia S."/>
            <person name="Singer A."/>
            <person name="Kagan O."/>
            <person name="Egorova O."/>
            <person name="Petit P.A."/>
            <person name="Stogios P."/>
            <person name="Kim Y."/>
            <person name="Tchigvintsev A."/>
            <person name="Flick R."/>
            <person name="Denaro R."/>
            <person name="Genovese M."/>
            <person name="Albar J.P."/>
            <person name="Reva O.N."/>
            <person name="Martinez-Gomariz M."/>
            <person name="Tran H."/>
            <person name="Ferrer M."/>
            <person name="Savchenko A."/>
            <person name="Yakunin A.F."/>
            <person name="Yakimov M.M."/>
            <person name="Golyshina O.V."/>
            <person name="Reinhardt R."/>
            <person name="Golyshin P.N."/>
        </authorList>
    </citation>
    <scope>NUCLEOTIDE SEQUENCE [LARGE SCALE GENOMIC DNA]</scope>
</reference>
<evidence type="ECO:0000256" key="10">
    <source>
        <dbReference type="ARBA" id="ARBA00032441"/>
    </source>
</evidence>
<evidence type="ECO:0000313" key="12">
    <source>
        <dbReference type="Proteomes" id="UP000032749"/>
    </source>
</evidence>
<evidence type="ECO:0000256" key="7">
    <source>
        <dbReference type="ARBA" id="ARBA00022741"/>
    </source>
</evidence>
<gene>
    <name evidence="11" type="ORF">OLEAN_C35770</name>
</gene>
<dbReference type="PATRIC" id="fig|698738.3.peg.3724"/>
<keyword evidence="4" id="KW-0963">Cytoplasm</keyword>
<dbReference type="Pfam" id="PF02367">
    <property type="entry name" value="TsaE"/>
    <property type="match status" value="1"/>
</dbReference>
<dbReference type="OrthoDB" id="9800307at2"/>
<dbReference type="EMBL" id="FO203512">
    <property type="protein sequence ID" value="CCK77753.1"/>
    <property type="molecule type" value="Genomic_DNA"/>
</dbReference>
<evidence type="ECO:0000256" key="1">
    <source>
        <dbReference type="ARBA" id="ARBA00004496"/>
    </source>
</evidence>
<dbReference type="AlphaFoldDB" id="R4YUB7"/>
<keyword evidence="9" id="KW-0460">Magnesium</keyword>
<dbReference type="NCBIfam" id="TIGR00150">
    <property type="entry name" value="T6A_YjeE"/>
    <property type="match status" value="1"/>
</dbReference>
<dbReference type="GO" id="GO:0046872">
    <property type="term" value="F:metal ion binding"/>
    <property type="evidence" value="ECO:0007669"/>
    <property type="project" value="UniProtKB-KW"/>
</dbReference>
<dbReference type="GO" id="GO:0002949">
    <property type="term" value="P:tRNA threonylcarbamoyladenosine modification"/>
    <property type="evidence" value="ECO:0007669"/>
    <property type="project" value="InterPro"/>
</dbReference>
<keyword evidence="8" id="KW-0067">ATP-binding</keyword>
<dbReference type="STRING" id="698738.OLEAN_C35770"/>
<evidence type="ECO:0000256" key="6">
    <source>
        <dbReference type="ARBA" id="ARBA00022723"/>
    </source>
</evidence>
<dbReference type="GO" id="GO:0005737">
    <property type="term" value="C:cytoplasm"/>
    <property type="evidence" value="ECO:0007669"/>
    <property type="project" value="UniProtKB-SubCell"/>
</dbReference>
<dbReference type="HOGENOM" id="CLU_087829_2_2_6"/>
<dbReference type="InterPro" id="IPR027417">
    <property type="entry name" value="P-loop_NTPase"/>
</dbReference>
<organism evidence="11 12">
    <name type="scientific">Oleispira antarctica RB-8</name>
    <dbReference type="NCBI Taxonomy" id="698738"/>
    <lineage>
        <taxon>Bacteria</taxon>
        <taxon>Pseudomonadati</taxon>
        <taxon>Pseudomonadota</taxon>
        <taxon>Gammaproteobacteria</taxon>
        <taxon>Oceanospirillales</taxon>
        <taxon>Oceanospirillaceae</taxon>
        <taxon>Oleispira</taxon>
    </lineage>
</organism>
<evidence type="ECO:0000256" key="8">
    <source>
        <dbReference type="ARBA" id="ARBA00022840"/>
    </source>
</evidence>
<dbReference type="InterPro" id="IPR003442">
    <property type="entry name" value="T6A_TsaE"/>
</dbReference>
<evidence type="ECO:0000256" key="5">
    <source>
        <dbReference type="ARBA" id="ARBA00022694"/>
    </source>
</evidence>
<keyword evidence="7" id="KW-0547">Nucleotide-binding</keyword>
<evidence type="ECO:0000256" key="4">
    <source>
        <dbReference type="ARBA" id="ARBA00022490"/>
    </source>
</evidence>
<evidence type="ECO:0000256" key="2">
    <source>
        <dbReference type="ARBA" id="ARBA00007599"/>
    </source>
</evidence>
<dbReference type="Gene3D" id="3.40.50.300">
    <property type="entry name" value="P-loop containing nucleotide triphosphate hydrolases"/>
    <property type="match status" value="1"/>
</dbReference>
<name>R4YUB7_OLEAN</name>
<dbReference type="Proteomes" id="UP000032749">
    <property type="component" value="Chromosome"/>
</dbReference>
<comment type="similarity">
    <text evidence="2">Belongs to the TsaE family.</text>
</comment>
<proteinExistence type="inferred from homology"/>
<dbReference type="KEGG" id="oai:OLEAN_C35770"/>
<evidence type="ECO:0000256" key="9">
    <source>
        <dbReference type="ARBA" id="ARBA00022842"/>
    </source>
</evidence>